<evidence type="ECO:0000313" key="1">
    <source>
        <dbReference type="EMBL" id="MFC7615477.1"/>
    </source>
</evidence>
<organism evidence="1 2">
    <name type="scientific">Actinokineospora soli</name>
    <dbReference type="NCBI Taxonomy" id="1048753"/>
    <lineage>
        <taxon>Bacteria</taxon>
        <taxon>Bacillati</taxon>
        <taxon>Actinomycetota</taxon>
        <taxon>Actinomycetes</taxon>
        <taxon>Pseudonocardiales</taxon>
        <taxon>Pseudonocardiaceae</taxon>
        <taxon>Actinokineospora</taxon>
    </lineage>
</organism>
<gene>
    <name evidence="1" type="ORF">ACFQV2_20220</name>
</gene>
<dbReference type="Proteomes" id="UP001596512">
    <property type="component" value="Unassembled WGS sequence"/>
</dbReference>
<proteinExistence type="predicted"/>
<sequence>MSGRVTRFVVRYQSDRPSSLPVLSDVDHASPGRVVTDRATGLMVAELVLDRPITCGEYAVVEYAVGSRPGLPVSYYSRTLHGAVSEYTQLIRFEGRPPAFCASYWRADAAAPARRREPVRMGLSRASTLVVRDGPPGIVGTEWFSAGRPAP</sequence>
<comment type="caution">
    <text evidence="1">The sequence shown here is derived from an EMBL/GenBank/DDBJ whole genome shotgun (WGS) entry which is preliminary data.</text>
</comment>
<evidence type="ECO:0000313" key="2">
    <source>
        <dbReference type="Proteomes" id="UP001596512"/>
    </source>
</evidence>
<protein>
    <submittedName>
        <fullName evidence="1">Uncharacterized protein</fullName>
    </submittedName>
</protein>
<accession>A0ABW2TNW4</accession>
<name>A0ABW2TNW4_9PSEU</name>
<dbReference type="EMBL" id="JBHTEY010000004">
    <property type="protein sequence ID" value="MFC7615477.1"/>
    <property type="molecule type" value="Genomic_DNA"/>
</dbReference>
<keyword evidence="2" id="KW-1185">Reference proteome</keyword>
<reference evidence="2" key="1">
    <citation type="journal article" date="2019" name="Int. J. Syst. Evol. Microbiol.">
        <title>The Global Catalogue of Microorganisms (GCM) 10K type strain sequencing project: providing services to taxonomists for standard genome sequencing and annotation.</title>
        <authorList>
            <consortium name="The Broad Institute Genomics Platform"/>
            <consortium name="The Broad Institute Genome Sequencing Center for Infectious Disease"/>
            <person name="Wu L."/>
            <person name="Ma J."/>
        </authorList>
    </citation>
    <scope>NUCLEOTIDE SEQUENCE [LARGE SCALE GENOMIC DNA]</scope>
    <source>
        <strain evidence="2">JCM 17695</strain>
    </source>
</reference>